<reference evidence="2 3" key="1">
    <citation type="journal article" date="2025" name="Int. J. Syst. Evol. Microbiol.">
        <title>Desulfovibrio falkowii sp. nov., Porphyromonas miyakawae sp. nov., Mediterraneibacter flintii sp. nov. and Owariibacterium komagatae gen. nov., sp. nov., isolated from human faeces.</title>
        <authorList>
            <person name="Hamaguchi T."/>
            <person name="Ohara M."/>
            <person name="Hisatomi A."/>
            <person name="Sekiguchi K."/>
            <person name="Takeda J.I."/>
            <person name="Ueyama J."/>
            <person name="Ito M."/>
            <person name="Nishiwaki H."/>
            <person name="Ogi T."/>
            <person name="Hirayama M."/>
            <person name="Ohkuma M."/>
            <person name="Sakamoto M."/>
            <person name="Ohno K."/>
        </authorList>
    </citation>
    <scope>NUCLEOTIDE SEQUENCE [LARGE SCALE GENOMIC DNA]</scope>
    <source>
        <strain evidence="2 3">13CB11C</strain>
    </source>
</reference>
<dbReference type="PANTHER" id="PTHR33608:SF6">
    <property type="entry name" value="BLL2464 PROTEIN"/>
    <property type="match status" value="1"/>
</dbReference>
<evidence type="ECO:0000313" key="2">
    <source>
        <dbReference type="EMBL" id="GAB1251971.1"/>
    </source>
</evidence>
<protein>
    <submittedName>
        <fullName evidence="2">DUF58 domain-containing protein</fullName>
    </submittedName>
</protein>
<dbReference type="SUPFAM" id="SSF53300">
    <property type="entry name" value="vWA-like"/>
    <property type="match status" value="1"/>
</dbReference>
<dbReference type="InterPro" id="IPR002881">
    <property type="entry name" value="DUF58"/>
</dbReference>
<organism evidence="2 3">
    <name type="scientific">Porphyromonas miyakawae</name>
    <dbReference type="NCBI Taxonomy" id="3137470"/>
    <lineage>
        <taxon>Bacteria</taxon>
        <taxon>Pseudomonadati</taxon>
        <taxon>Bacteroidota</taxon>
        <taxon>Bacteroidia</taxon>
        <taxon>Bacteroidales</taxon>
        <taxon>Porphyromonadaceae</taxon>
        <taxon>Porphyromonas</taxon>
    </lineage>
</organism>
<evidence type="ECO:0000259" key="1">
    <source>
        <dbReference type="Pfam" id="PF01882"/>
    </source>
</evidence>
<gene>
    <name evidence="2" type="ORF">Tsumi_10770</name>
</gene>
<dbReference type="InterPro" id="IPR036465">
    <property type="entry name" value="vWFA_dom_sf"/>
</dbReference>
<proteinExistence type="predicted"/>
<feature type="domain" description="DUF58" evidence="1">
    <location>
        <begin position="50"/>
        <end position="265"/>
    </location>
</feature>
<dbReference type="Proteomes" id="UP001628220">
    <property type="component" value="Unassembled WGS sequence"/>
</dbReference>
<dbReference type="Pfam" id="PF01882">
    <property type="entry name" value="DUF58"/>
    <property type="match status" value="1"/>
</dbReference>
<dbReference type="Gene3D" id="3.40.50.410">
    <property type="entry name" value="von Willebrand factor, type A domain"/>
    <property type="match status" value="1"/>
</dbReference>
<evidence type="ECO:0000313" key="3">
    <source>
        <dbReference type="Proteomes" id="UP001628220"/>
    </source>
</evidence>
<accession>A0ABQ0E2N5</accession>
<name>A0ABQ0E2N5_9PORP</name>
<dbReference type="PANTHER" id="PTHR33608">
    <property type="entry name" value="BLL2464 PROTEIN"/>
    <property type="match status" value="1"/>
</dbReference>
<dbReference type="EMBL" id="BAAFSF010000004">
    <property type="protein sequence ID" value="GAB1251971.1"/>
    <property type="molecule type" value="Genomic_DNA"/>
</dbReference>
<comment type="caution">
    <text evidence="2">The sequence shown here is derived from an EMBL/GenBank/DDBJ whole genome shotgun (WGS) entry which is preliminary data.</text>
</comment>
<keyword evidence="3" id="KW-1185">Reference proteome</keyword>
<sequence>MYHKCPIIVTSKELLERVKRVEIKAKGLVNNAFAGRYHSAFKGRGMAFSEVRAYQAGDDVRDIDWNVTARYDMPFVKLYEEERELTLMLVVDMSHSLDFGTIAETKRDLVAEIAATLAFSAMENNDKVGVVLFTDHVEKYIPPAKGRRHVLYIIRELLSYQATGRATNAEVALDFLNGVLKKRATVFLMGDFISDDLTEPYCKRLKLTSLRHDLMAIEVGDRREAILTPMGLVRFEDLETGRTAWVNTSSKKVRDQYYARYVEAKARHSNVLYHLGIDFTEVQCGEDFALALLKLFAKR</sequence>